<reference evidence="3 4" key="1">
    <citation type="submission" date="2016-02" db="EMBL/GenBank/DDBJ databases">
        <title>Genome analysis of coral dinoflagellate symbionts highlights evolutionary adaptations to a symbiotic lifestyle.</title>
        <authorList>
            <person name="Aranda M."/>
            <person name="Li Y."/>
            <person name="Liew Y.J."/>
            <person name="Baumgarten S."/>
            <person name="Simakov O."/>
            <person name="Wilson M."/>
            <person name="Piel J."/>
            <person name="Ashoor H."/>
            <person name="Bougouffa S."/>
            <person name="Bajic V.B."/>
            <person name="Ryu T."/>
            <person name="Ravasi T."/>
            <person name="Bayer T."/>
            <person name="Micklem G."/>
            <person name="Kim H."/>
            <person name="Bhak J."/>
            <person name="Lajeunesse T.C."/>
            <person name="Voolstra C.R."/>
        </authorList>
    </citation>
    <scope>NUCLEOTIDE SEQUENCE [LARGE SCALE GENOMIC DNA]</scope>
    <source>
        <strain evidence="3 4">CCMP2467</strain>
    </source>
</reference>
<keyword evidence="1" id="KW-0175">Coiled coil</keyword>
<organism evidence="3 4">
    <name type="scientific">Symbiodinium microadriaticum</name>
    <name type="common">Dinoflagellate</name>
    <name type="synonym">Zooxanthella microadriatica</name>
    <dbReference type="NCBI Taxonomy" id="2951"/>
    <lineage>
        <taxon>Eukaryota</taxon>
        <taxon>Sar</taxon>
        <taxon>Alveolata</taxon>
        <taxon>Dinophyceae</taxon>
        <taxon>Suessiales</taxon>
        <taxon>Symbiodiniaceae</taxon>
        <taxon>Symbiodinium</taxon>
    </lineage>
</organism>
<feature type="region of interest" description="Disordered" evidence="2">
    <location>
        <begin position="154"/>
        <end position="192"/>
    </location>
</feature>
<evidence type="ECO:0000256" key="2">
    <source>
        <dbReference type="SAM" id="MobiDB-lite"/>
    </source>
</evidence>
<feature type="compositionally biased region" description="Basic and acidic residues" evidence="2">
    <location>
        <begin position="154"/>
        <end position="173"/>
    </location>
</feature>
<dbReference type="InterPro" id="IPR057481">
    <property type="entry name" value="Decapeptide"/>
</dbReference>
<name>A0A1Q9EF57_SYMMI</name>
<protein>
    <submittedName>
        <fullName evidence="3">Uncharacterized protein</fullName>
    </submittedName>
</protein>
<feature type="compositionally biased region" description="Basic and acidic residues" evidence="2">
    <location>
        <begin position="181"/>
        <end position="191"/>
    </location>
</feature>
<dbReference type="AlphaFoldDB" id="A0A1Q9EF57"/>
<dbReference type="OrthoDB" id="425484at2759"/>
<evidence type="ECO:0000256" key="1">
    <source>
        <dbReference type="SAM" id="Coils"/>
    </source>
</evidence>
<proteinExistence type="predicted"/>
<evidence type="ECO:0000313" key="4">
    <source>
        <dbReference type="Proteomes" id="UP000186817"/>
    </source>
</evidence>
<dbReference type="EMBL" id="LSRX01000169">
    <property type="protein sequence ID" value="OLQ06031.1"/>
    <property type="molecule type" value="Genomic_DNA"/>
</dbReference>
<gene>
    <name evidence="3" type="ORF">AK812_SmicGene10704</name>
</gene>
<keyword evidence="4" id="KW-1185">Reference proteome</keyword>
<feature type="region of interest" description="Disordered" evidence="2">
    <location>
        <begin position="339"/>
        <end position="367"/>
    </location>
</feature>
<accession>A0A1Q9EF57</accession>
<comment type="caution">
    <text evidence="3">The sequence shown here is derived from an EMBL/GenBank/DDBJ whole genome shotgun (WGS) entry which is preliminary data.</text>
</comment>
<dbReference type="Pfam" id="PF25296">
    <property type="entry name" value="Decapeptide"/>
    <property type="match status" value="1"/>
</dbReference>
<sequence length="449" mass="50044">MASAIIKTGDSPGAFYVLDFPLELNNSDYLRRILCNLTFALRPLYKAALRKQIPWQQDALGQEIAPESIDAYDALKHVSDNVAHYARALGQSADFLLSAVKHLLGARSKLLVHEALGGVDRPFILESFKFAHRLTASSHVVFAQENLDRLQKQFEDHRNSKEERKKKAPRGDRGLSIADINSHDREPEREAALPGYRPKVEVLLELVASYRARNQAQMCRDLQVAMRCLVDHADSLSHLIQSIAKTREEYEIEYAKDQLDTAKKLEQKIQELEAQLQDFRASSTRGYLHLRTEGRAAKKDGVESILQRLLAKLLRDGFGATTFEEAGFTRDLVALRWGPSRTGDSQPSSPPHGRVKGSKARAAPNSGTDTWELRHLLELRAEGYSLPELNCGFTIAELKAAGVSAAEFVAARYHAQSLRDAGFTAQDFKAEDFRAAGVTEQLQVKVGNA</sequence>
<feature type="coiled-coil region" evidence="1">
    <location>
        <begin position="255"/>
        <end position="282"/>
    </location>
</feature>
<dbReference type="Proteomes" id="UP000186817">
    <property type="component" value="Unassembled WGS sequence"/>
</dbReference>
<evidence type="ECO:0000313" key="3">
    <source>
        <dbReference type="EMBL" id="OLQ06031.1"/>
    </source>
</evidence>